<dbReference type="Proteomes" id="UP000283255">
    <property type="component" value="Unassembled WGS sequence"/>
</dbReference>
<reference evidence="2 3" key="2">
    <citation type="submission" date="2019-01" db="EMBL/GenBank/DDBJ databases">
        <title>Motilimonas pumilus sp. nov., isolated from the gut of sea cucumber (Apostichopus japonicus).</title>
        <authorList>
            <person name="Wang F.-Q."/>
            <person name="Ren L.-H."/>
            <person name="Lin Y.-W."/>
            <person name="Sun G.-H."/>
            <person name="Du Z.-J."/>
            <person name="Zhao J.-X."/>
            <person name="Liu X.-J."/>
            <person name="Liu L.-J."/>
        </authorList>
    </citation>
    <scope>NUCLEOTIDE SEQUENCE [LARGE SCALE GENOMIC DNA]</scope>
    <source>
        <strain evidence="2 3">PLHSC7-2</strain>
    </source>
</reference>
<dbReference type="EMBL" id="QZCH01000041">
    <property type="protein sequence ID" value="RJG38284.1"/>
    <property type="molecule type" value="Genomic_DNA"/>
</dbReference>
<organism evidence="2 3">
    <name type="scientific">Motilimonas pumila</name>
    <dbReference type="NCBI Taxonomy" id="2303987"/>
    <lineage>
        <taxon>Bacteria</taxon>
        <taxon>Pseudomonadati</taxon>
        <taxon>Pseudomonadota</taxon>
        <taxon>Gammaproteobacteria</taxon>
        <taxon>Alteromonadales</taxon>
        <taxon>Alteromonadales genera incertae sedis</taxon>
        <taxon>Motilimonas</taxon>
    </lineage>
</organism>
<evidence type="ECO:0000256" key="1">
    <source>
        <dbReference type="ARBA" id="ARBA00005367"/>
    </source>
</evidence>
<comment type="similarity">
    <text evidence="1">Belongs to the UPF0231 family.</text>
</comment>
<dbReference type="RefSeq" id="WP_119912381.1">
    <property type="nucleotide sequence ID" value="NZ_QZCH01000041.1"/>
</dbReference>
<gene>
    <name evidence="2" type="ORF">D1Z90_19025</name>
</gene>
<comment type="caution">
    <text evidence="2">The sequence shown here is derived from an EMBL/GenBank/DDBJ whole genome shotgun (WGS) entry which is preliminary data.</text>
</comment>
<keyword evidence="3" id="KW-1185">Reference proteome</keyword>
<proteinExistence type="inferred from homology"/>
<dbReference type="InterPro" id="IPR008249">
    <property type="entry name" value="UPF0231"/>
</dbReference>
<dbReference type="AlphaFoldDB" id="A0A418Y9U6"/>
<sequence length="123" mass="14285">MEFEFKRDMFGDTVKAQFSMGHEAVGAWLEQECVNQPERVTRLLKQIKLLQANELEQLELLGAEYSLFLNQEEAKVIANHLLHQVEDELEPDFHLYQDESMAMSGLEDFQVMLESFQQFASKG</sequence>
<protein>
    <submittedName>
        <fullName evidence="2">UPF0231 family protein</fullName>
    </submittedName>
</protein>
<evidence type="ECO:0000313" key="2">
    <source>
        <dbReference type="EMBL" id="RJG38284.1"/>
    </source>
</evidence>
<name>A0A418Y9U6_9GAMM</name>
<dbReference type="Pfam" id="PF06062">
    <property type="entry name" value="UPF0231"/>
    <property type="match status" value="1"/>
</dbReference>
<evidence type="ECO:0000313" key="3">
    <source>
        <dbReference type="Proteomes" id="UP000283255"/>
    </source>
</evidence>
<accession>A0A418Y9U6</accession>
<dbReference type="PIRSF" id="PIRSF006287">
    <property type="entry name" value="UCP006287"/>
    <property type="match status" value="1"/>
</dbReference>
<dbReference type="OrthoDB" id="5739292at2"/>
<reference evidence="2 3" key="1">
    <citation type="submission" date="2018-09" db="EMBL/GenBank/DDBJ databases">
        <authorList>
            <person name="Wang F."/>
        </authorList>
    </citation>
    <scope>NUCLEOTIDE SEQUENCE [LARGE SCALE GENOMIC DNA]</scope>
    <source>
        <strain evidence="2 3">PLHSC7-2</strain>
    </source>
</reference>